<dbReference type="InterPro" id="IPR046342">
    <property type="entry name" value="CBS_dom_sf"/>
</dbReference>
<feature type="domain" description="CBS" evidence="9">
    <location>
        <begin position="238"/>
        <end position="298"/>
    </location>
</feature>
<dbReference type="CDD" id="cd04590">
    <property type="entry name" value="CBS_pair_CorC_HlyC_assoc"/>
    <property type="match status" value="1"/>
</dbReference>
<proteinExistence type="predicted"/>
<dbReference type="InterPro" id="IPR000644">
    <property type="entry name" value="CBS_dom"/>
</dbReference>
<evidence type="ECO:0000313" key="11">
    <source>
        <dbReference type="EMBL" id="RKP05739.1"/>
    </source>
</evidence>
<dbReference type="GO" id="GO:0005737">
    <property type="term" value="C:cytoplasm"/>
    <property type="evidence" value="ECO:0007669"/>
    <property type="project" value="TreeGrafter"/>
</dbReference>
<protein>
    <recommendedName>
        <fullName evidence="13">CNNM transmembrane domain-containing protein</fullName>
    </recommendedName>
</protein>
<name>A0A4V1IVZ1_9FUNG</name>
<evidence type="ECO:0000256" key="7">
    <source>
        <dbReference type="PROSITE-ProRule" id="PRU01193"/>
    </source>
</evidence>
<dbReference type="SUPFAM" id="SSF54631">
    <property type="entry name" value="CBS-domain pair"/>
    <property type="match status" value="1"/>
</dbReference>
<dbReference type="Pfam" id="PF01595">
    <property type="entry name" value="CNNM"/>
    <property type="match status" value="1"/>
</dbReference>
<keyword evidence="4 7" id="KW-1133">Transmembrane helix</keyword>
<keyword evidence="5 7" id="KW-0472">Membrane</keyword>
<evidence type="ECO:0000256" key="2">
    <source>
        <dbReference type="ARBA" id="ARBA00022692"/>
    </source>
</evidence>
<evidence type="ECO:0000259" key="10">
    <source>
        <dbReference type="PROSITE" id="PS51846"/>
    </source>
</evidence>
<dbReference type="PROSITE" id="PS51371">
    <property type="entry name" value="CBS"/>
    <property type="match status" value="1"/>
</dbReference>
<dbReference type="Proteomes" id="UP000271241">
    <property type="component" value="Unassembled WGS sequence"/>
</dbReference>
<evidence type="ECO:0000256" key="4">
    <source>
        <dbReference type="ARBA" id="ARBA00022989"/>
    </source>
</evidence>
<keyword evidence="2 7" id="KW-0812">Transmembrane</keyword>
<dbReference type="PANTHER" id="PTHR12064">
    <property type="entry name" value="METAL TRANSPORTER CNNM"/>
    <property type="match status" value="1"/>
</dbReference>
<keyword evidence="12" id="KW-1185">Reference proteome</keyword>
<feature type="transmembrane region" description="Helical" evidence="8">
    <location>
        <begin position="61"/>
        <end position="80"/>
    </location>
</feature>
<dbReference type="STRING" id="78915.A0A4V1IVZ1"/>
<accession>A0A4V1IVZ1</accession>
<comment type="subcellular location">
    <subcellularLocation>
        <location evidence="1">Membrane</location>
        <topology evidence="1">Multi-pass membrane protein</topology>
    </subcellularLocation>
</comment>
<organism evidence="11 12">
    <name type="scientific">Thamnocephalis sphaerospora</name>
    <dbReference type="NCBI Taxonomy" id="78915"/>
    <lineage>
        <taxon>Eukaryota</taxon>
        <taxon>Fungi</taxon>
        <taxon>Fungi incertae sedis</taxon>
        <taxon>Zoopagomycota</taxon>
        <taxon>Zoopagomycotina</taxon>
        <taxon>Zoopagomycetes</taxon>
        <taxon>Zoopagales</taxon>
        <taxon>Sigmoideomycetaceae</taxon>
        <taxon>Thamnocephalis</taxon>
    </lineage>
</organism>
<dbReference type="GO" id="GO:0016020">
    <property type="term" value="C:membrane"/>
    <property type="evidence" value="ECO:0007669"/>
    <property type="project" value="UniProtKB-SubCell"/>
</dbReference>
<feature type="transmembrane region" description="Helical" evidence="8">
    <location>
        <begin position="34"/>
        <end position="55"/>
    </location>
</feature>
<dbReference type="FunFam" id="3.10.580.10:FF:000006">
    <property type="entry name" value="DUF21 and CBS domain protein"/>
    <property type="match status" value="1"/>
</dbReference>
<feature type="non-terminal residue" evidence="11">
    <location>
        <position position="310"/>
    </location>
</feature>
<dbReference type="InterPro" id="IPR045095">
    <property type="entry name" value="ACDP"/>
</dbReference>
<dbReference type="PANTHER" id="PTHR12064:SF97">
    <property type="entry name" value="METAL TRANSPORTER CNNM-5"/>
    <property type="match status" value="1"/>
</dbReference>
<dbReference type="InterPro" id="IPR044751">
    <property type="entry name" value="Ion_transp-like_CBS"/>
</dbReference>
<keyword evidence="3" id="KW-0677">Repeat</keyword>
<dbReference type="OrthoDB" id="5353557at2759"/>
<feature type="domain" description="CNNM transmembrane" evidence="10">
    <location>
        <begin position="1"/>
        <end position="154"/>
    </location>
</feature>
<evidence type="ECO:0000256" key="3">
    <source>
        <dbReference type="ARBA" id="ARBA00022737"/>
    </source>
</evidence>
<evidence type="ECO:0000256" key="5">
    <source>
        <dbReference type="ARBA" id="ARBA00023136"/>
    </source>
</evidence>
<feature type="transmembrane region" description="Helical" evidence="8">
    <location>
        <begin position="92"/>
        <end position="114"/>
    </location>
</feature>
<evidence type="ECO:0000256" key="1">
    <source>
        <dbReference type="ARBA" id="ARBA00004141"/>
    </source>
</evidence>
<keyword evidence="6" id="KW-0129">CBS domain</keyword>
<evidence type="ECO:0000256" key="8">
    <source>
        <dbReference type="SAM" id="Phobius"/>
    </source>
</evidence>
<dbReference type="Pfam" id="PF00571">
    <property type="entry name" value="CBS"/>
    <property type="match status" value="1"/>
</dbReference>
<dbReference type="GO" id="GO:0030026">
    <property type="term" value="P:intracellular manganese ion homeostasis"/>
    <property type="evidence" value="ECO:0007669"/>
    <property type="project" value="TreeGrafter"/>
</dbReference>
<dbReference type="GO" id="GO:0010960">
    <property type="term" value="P:magnesium ion homeostasis"/>
    <property type="evidence" value="ECO:0007669"/>
    <property type="project" value="InterPro"/>
</dbReference>
<dbReference type="PROSITE" id="PS51846">
    <property type="entry name" value="CNNM"/>
    <property type="match status" value="1"/>
</dbReference>
<gene>
    <name evidence="11" type="ORF">THASP1DRAFT_4354</name>
</gene>
<evidence type="ECO:0000259" key="9">
    <source>
        <dbReference type="PROSITE" id="PS51371"/>
    </source>
</evidence>
<evidence type="ECO:0008006" key="13">
    <source>
        <dbReference type="Google" id="ProtNLM"/>
    </source>
</evidence>
<evidence type="ECO:0000313" key="12">
    <source>
        <dbReference type="Proteomes" id="UP000271241"/>
    </source>
</evidence>
<sequence length="310" mass="34601">MSLDTTNLQVIATSGTEQQRRWAKRIMPIRKHGNLLLVTLLLCNTLMNETIPILVNRVLPGGVTAVLVSTCAVFIFSELLPQSICARHNLRVSAIFAWPVRILIYALFIIAWPISKILDWLLGKDEGVIYRRSELKELVAIHGDHRDGPLTKDEVTIIRGALDLQEKTAATVMTEVDSIFSISIDDQLNRETMLRIIDAGHSRVPIYSGSPHNIIGVVLIKSLVMLDPDNGTPVRDVRISDLPRVSSTTPLYDMLNKFQEGSSHMAIVCDANDSTVPLGIVTLEDVIEELIQEEIVDETDVYVDMQTKLR</sequence>
<dbReference type="EMBL" id="KZ993043">
    <property type="protein sequence ID" value="RKP05739.1"/>
    <property type="molecule type" value="Genomic_DNA"/>
</dbReference>
<dbReference type="Gene3D" id="3.10.580.10">
    <property type="entry name" value="CBS-domain"/>
    <property type="match status" value="1"/>
</dbReference>
<reference evidence="12" key="1">
    <citation type="journal article" date="2018" name="Nat. Microbiol.">
        <title>Leveraging single-cell genomics to expand the fungal tree of life.</title>
        <authorList>
            <person name="Ahrendt S.R."/>
            <person name="Quandt C.A."/>
            <person name="Ciobanu D."/>
            <person name="Clum A."/>
            <person name="Salamov A."/>
            <person name="Andreopoulos B."/>
            <person name="Cheng J.F."/>
            <person name="Woyke T."/>
            <person name="Pelin A."/>
            <person name="Henrissat B."/>
            <person name="Reynolds N.K."/>
            <person name="Benny G.L."/>
            <person name="Smith M.E."/>
            <person name="James T.Y."/>
            <person name="Grigoriev I.V."/>
        </authorList>
    </citation>
    <scope>NUCLEOTIDE SEQUENCE [LARGE SCALE GENOMIC DNA]</scope>
    <source>
        <strain evidence="12">RSA 1356</strain>
    </source>
</reference>
<dbReference type="AlphaFoldDB" id="A0A4V1IVZ1"/>
<evidence type="ECO:0000256" key="6">
    <source>
        <dbReference type="PROSITE-ProRule" id="PRU00703"/>
    </source>
</evidence>
<dbReference type="InterPro" id="IPR002550">
    <property type="entry name" value="CNNM"/>
</dbReference>